<dbReference type="RefSeq" id="WP_005552116.1">
    <property type="nucleotide sequence ID" value="NZ_JAMDNA010000090.1"/>
</dbReference>
<organism evidence="1 2">
    <name type="scientific">Paenibacillus alvei</name>
    <name type="common">Bacillus alvei</name>
    <dbReference type="NCBI Taxonomy" id="44250"/>
    <lineage>
        <taxon>Bacteria</taxon>
        <taxon>Bacillati</taxon>
        <taxon>Bacillota</taxon>
        <taxon>Bacilli</taxon>
        <taxon>Bacillales</taxon>
        <taxon>Paenibacillaceae</taxon>
        <taxon>Paenibacillus</taxon>
    </lineage>
</organism>
<dbReference type="GeneID" id="94489087"/>
<proteinExistence type="predicted"/>
<protein>
    <submittedName>
        <fullName evidence="1">Uncharacterized protein</fullName>
    </submittedName>
</protein>
<evidence type="ECO:0000313" key="2">
    <source>
        <dbReference type="Proteomes" id="UP001527181"/>
    </source>
</evidence>
<reference evidence="1 2" key="1">
    <citation type="submission" date="2022-05" db="EMBL/GenBank/DDBJ databases">
        <title>Genome Sequencing of Bee-Associated Microbes.</title>
        <authorList>
            <person name="Dunlap C."/>
        </authorList>
    </citation>
    <scope>NUCLEOTIDE SEQUENCE [LARGE SCALE GENOMIC DNA]</scope>
    <source>
        <strain evidence="1 2">NRRL B-04010</strain>
    </source>
</reference>
<name>A0ABT4H0X3_PAEAL</name>
<sequence length="66" mass="7587">MTSEELKEVMTHGVPVEHRGITYSHISAIIYRKSETGMFMQVELLDKTRNSVVIASPVEVRRLEKK</sequence>
<dbReference type="EMBL" id="JAMDNP010000039">
    <property type="protein sequence ID" value="MCY9762630.1"/>
    <property type="molecule type" value="Genomic_DNA"/>
</dbReference>
<dbReference type="Proteomes" id="UP001527181">
    <property type="component" value="Unassembled WGS sequence"/>
</dbReference>
<accession>A0ABT4H0X3</accession>
<comment type="caution">
    <text evidence="1">The sequence shown here is derived from an EMBL/GenBank/DDBJ whole genome shotgun (WGS) entry which is preliminary data.</text>
</comment>
<keyword evidence="2" id="KW-1185">Reference proteome</keyword>
<evidence type="ECO:0000313" key="1">
    <source>
        <dbReference type="EMBL" id="MCY9762630.1"/>
    </source>
</evidence>
<gene>
    <name evidence="1" type="ORF">M5X12_19020</name>
</gene>